<keyword evidence="3" id="KW-1185">Reference proteome</keyword>
<organism evidence="2 3">
    <name type="scientific">Corchorus olitorius</name>
    <dbReference type="NCBI Taxonomy" id="93759"/>
    <lineage>
        <taxon>Eukaryota</taxon>
        <taxon>Viridiplantae</taxon>
        <taxon>Streptophyta</taxon>
        <taxon>Embryophyta</taxon>
        <taxon>Tracheophyta</taxon>
        <taxon>Spermatophyta</taxon>
        <taxon>Magnoliopsida</taxon>
        <taxon>eudicotyledons</taxon>
        <taxon>Gunneridae</taxon>
        <taxon>Pentapetalae</taxon>
        <taxon>rosids</taxon>
        <taxon>malvids</taxon>
        <taxon>Malvales</taxon>
        <taxon>Malvaceae</taxon>
        <taxon>Grewioideae</taxon>
        <taxon>Apeibeae</taxon>
        <taxon>Corchorus</taxon>
    </lineage>
</organism>
<dbReference type="Proteomes" id="UP000187203">
    <property type="component" value="Unassembled WGS sequence"/>
</dbReference>
<comment type="caution">
    <text evidence="2">The sequence shown here is derived from an EMBL/GenBank/DDBJ whole genome shotgun (WGS) entry which is preliminary data.</text>
</comment>
<accession>A0A1R3J1M8</accession>
<dbReference type="AlphaFoldDB" id="A0A1R3J1M8"/>
<dbReference type="EMBL" id="AWUE01017025">
    <property type="protein sequence ID" value="OMO88686.1"/>
    <property type="molecule type" value="Genomic_DNA"/>
</dbReference>
<evidence type="ECO:0000313" key="3">
    <source>
        <dbReference type="Proteomes" id="UP000187203"/>
    </source>
</evidence>
<protein>
    <submittedName>
        <fullName evidence="2">Uncharacterized protein</fullName>
    </submittedName>
</protein>
<gene>
    <name evidence="2" type="ORF">COLO4_20124</name>
</gene>
<feature type="region of interest" description="Disordered" evidence="1">
    <location>
        <begin position="30"/>
        <end position="51"/>
    </location>
</feature>
<feature type="compositionally biased region" description="Basic and acidic residues" evidence="1">
    <location>
        <begin position="40"/>
        <end position="51"/>
    </location>
</feature>
<proteinExistence type="predicted"/>
<evidence type="ECO:0000313" key="2">
    <source>
        <dbReference type="EMBL" id="OMO88686.1"/>
    </source>
</evidence>
<sequence length="51" mass="5926">MALPWPLANSFPSYLSSFSNQKPLDLLETEPPFPQIQHLNRREGSREKMLL</sequence>
<evidence type="ECO:0000256" key="1">
    <source>
        <dbReference type="SAM" id="MobiDB-lite"/>
    </source>
</evidence>
<name>A0A1R3J1M8_9ROSI</name>
<reference evidence="3" key="1">
    <citation type="submission" date="2013-09" db="EMBL/GenBank/DDBJ databases">
        <title>Corchorus olitorius genome sequencing.</title>
        <authorList>
            <person name="Alam M."/>
            <person name="Haque M.S."/>
            <person name="Islam M.S."/>
            <person name="Emdad E.M."/>
            <person name="Islam M.M."/>
            <person name="Ahmed B."/>
            <person name="Halim A."/>
            <person name="Hossen Q.M.M."/>
            <person name="Hossain M.Z."/>
            <person name="Ahmed R."/>
            <person name="Khan M.M."/>
            <person name="Islam R."/>
            <person name="Rashid M.M."/>
            <person name="Khan S.A."/>
            <person name="Rahman M.S."/>
            <person name="Alam M."/>
            <person name="Yahiya A.S."/>
            <person name="Khan M.S."/>
            <person name="Azam M.S."/>
            <person name="Haque T."/>
            <person name="Lashkar M.Z.H."/>
            <person name="Akhand A.I."/>
            <person name="Morshed G."/>
            <person name="Roy S."/>
            <person name="Uddin K.S."/>
            <person name="Rabeya T."/>
            <person name="Hossain A.S."/>
            <person name="Chowdhury A."/>
            <person name="Snigdha A.R."/>
            <person name="Mortoza M.S."/>
            <person name="Matin S.A."/>
            <person name="Hoque S.M.E."/>
            <person name="Islam M.K."/>
            <person name="Roy D.K."/>
            <person name="Haider R."/>
            <person name="Moosa M.M."/>
            <person name="Elias S.M."/>
            <person name="Hasan A.M."/>
            <person name="Jahan S."/>
            <person name="Shafiuddin M."/>
            <person name="Mahmood N."/>
            <person name="Shommy N.S."/>
        </authorList>
    </citation>
    <scope>NUCLEOTIDE SEQUENCE [LARGE SCALE GENOMIC DNA]</scope>
    <source>
        <strain evidence="3">cv. O-4</strain>
    </source>
</reference>